<dbReference type="HOGENOM" id="CLU_126212_0_0_1"/>
<dbReference type="OMA" id="MAREKWV"/>
<dbReference type="InterPro" id="IPR001932">
    <property type="entry name" value="PPM-type_phosphatase-like_dom"/>
</dbReference>
<dbReference type="InterPro" id="IPR015655">
    <property type="entry name" value="PP2C"/>
</dbReference>
<dbReference type="eggNOG" id="KOG0698">
    <property type="taxonomic scope" value="Eukaryota"/>
</dbReference>
<reference evidence="2 3" key="1">
    <citation type="journal article" date="2004" name="Science">
        <title>The genome of the diatom Thalassiosira pseudonana: ecology, evolution, and metabolism.</title>
        <authorList>
            <person name="Armbrust E.V."/>
            <person name="Berges J.A."/>
            <person name="Bowler C."/>
            <person name="Green B.R."/>
            <person name="Martinez D."/>
            <person name="Putnam N.H."/>
            <person name="Zhou S."/>
            <person name="Allen A.E."/>
            <person name="Apt K.E."/>
            <person name="Bechner M."/>
            <person name="Brzezinski M.A."/>
            <person name="Chaal B.K."/>
            <person name="Chiovitti A."/>
            <person name="Davis A.K."/>
            <person name="Demarest M.S."/>
            <person name="Detter J.C."/>
            <person name="Glavina T."/>
            <person name="Goodstein D."/>
            <person name="Hadi M.Z."/>
            <person name="Hellsten U."/>
            <person name="Hildebrand M."/>
            <person name="Jenkins B.D."/>
            <person name="Jurka J."/>
            <person name="Kapitonov V.V."/>
            <person name="Kroger N."/>
            <person name="Lau W.W."/>
            <person name="Lane T.W."/>
            <person name="Larimer F.W."/>
            <person name="Lippmeier J.C."/>
            <person name="Lucas S."/>
            <person name="Medina M."/>
            <person name="Montsant A."/>
            <person name="Obornik M."/>
            <person name="Parker M.S."/>
            <person name="Palenik B."/>
            <person name="Pazour G.J."/>
            <person name="Richardson P.M."/>
            <person name="Rynearson T.A."/>
            <person name="Saito M.A."/>
            <person name="Schwartz D.C."/>
            <person name="Thamatrakoln K."/>
            <person name="Valentin K."/>
            <person name="Vardi A."/>
            <person name="Wilkerson F.P."/>
            <person name="Rokhsar D.S."/>
        </authorList>
    </citation>
    <scope>NUCLEOTIDE SEQUENCE [LARGE SCALE GENOMIC DNA]</scope>
    <source>
        <strain evidence="2 3">CCMP1335</strain>
    </source>
</reference>
<sequence length="95" mass="10262">IAMTRALGDAVMIRAGVVPTPLVHSIQLVKDDFIVLATDGVWDVLSNDAVRDVVLQYEGNAQEAADAIAKMAREKWVGDLPIMDEEKADDITVAV</sequence>
<dbReference type="InParanoid" id="B8CDD1"/>
<evidence type="ECO:0000259" key="1">
    <source>
        <dbReference type="PROSITE" id="PS51746"/>
    </source>
</evidence>
<dbReference type="KEGG" id="tps:THAPSDRAFT_264295"/>
<name>B8CDD1_THAPS</name>
<dbReference type="GO" id="GO:0004722">
    <property type="term" value="F:protein serine/threonine phosphatase activity"/>
    <property type="evidence" value="ECO:0007669"/>
    <property type="project" value="InterPro"/>
</dbReference>
<accession>B8CDD1</accession>
<feature type="non-terminal residue" evidence="2">
    <location>
        <position position="1"/>
    </location>
</feature>
<dbReference type="PANTHER" id="PTHR47992">
    <property type="entry name" value="PROTEIN PHOSPHATASE"/>
    <property type="match status" value="1"/>
</dbReference>
<dbReference type="STRING" id="35128.B8CDD1"/>
<feature type="domain" description="PPM-type phosphatase" evidence="1">
    <location>
        <begin position="1"/>
        <end position="95"/>
    </location>
</feature>
<dbReference type="RefSeq" id="XP_002294080.1">
    <property type="nucleotide sequence ID" value="XM_002294044.1"/>
</dbReference>
<dbReference type="Proteomes" id="UP000001449">
    <property type="component" value="Chromosome 15"/>
</dbReference>
<dbReference type="EMBL" id="CM000650">
    <property type="protein sequence ID" value="EED88435.1"/>
    <property type="molecule type" value="Genomic_DNA"/>
</dbReference>
<dbReference type="PaxDb" id="35128-Thaps264295"/>
<proteinExistence type="predicted"/>
<feature type="non-terminal residue" evidence="2">
    <location>
        <position position="95"/>
    </location>
</feature>
<evidence type="ECO:0000313" key="3">
    <source>
        <dbReference type="Proteomes" id="UP000001449"/>
    </source>
</evidence>
<dbReference type="SUPFAM" id="SSF81606">
    <property type="entry name" value="PP2C-like"/>
    <property type="match status" value="1"/>
</dbReference>
<protein>
    <recommendedName>
        <fullName evidence="1">PPM-type phosphatase domain-containing protein</fullName>
    </recommendedName>
</protein>
<dbReference type="Pfam" id="PF00481">
    <property type="entry name" value="PP2C"/>
    <property type="match status" value="1"/>
</dbReference>
<reference evidence="2 3" key="2">
    <citation type="journal article" date="2008" name="Nature">
        <title>The Phaeodactylum genome reveals the evolutionary history of diatom genomes.</title>
        <authorList>
            <person name="Bowler C."/>
            <person name="Allen A.E."/>
            <person name="Badger J.H."/>
            <person name="Grimwood J."/>
            <person name="Jabbari K."/>
            <person name="Kuo A."/>
            <person name="Maheswari U."/>
            <person name="Martens C."/>
            <person name="Maumus F."/>
            <person name="Otillar R.P."/>
            <person name="Rayko E."/>
            <person name="Salamov A."/>
            <person name="Vandepoele K."/>
            <person name="Beszteri B."/>
            <person name="Gruber A."/>
            <person name="Heijde M."/>
            <person name="Katinka M."/>
            <person name="Mock T."/>
            <person name="Valentin K."/>
            <person name="Verret F."/>
            <person name="Berges J.A."/>
            <person name="Brownlee C."/>
            <person name="Cadoret J.P."/>
            <person name="Chiovitti A."/>
            <person name="Choi C.J."/>
            <person name="Coesel S."/>
            <person name="De Martino A."/>
            <person name="Detter J.C."/>
            <person name="Durkin C."/>
            <person name="Falciatore A."/>
            <person name="Fournet J."/>
            <person name="Haruta M."/>
            <person name="Huysman M.J."/>
            <person name="Jenkins B.D."/>
            <person name="Jiroutova K."/>
            <person name="Jorgensen R.E."/>
            <person name="Joubert Y."/>
            <person name="Kaplan A."/>
            <person name="Kroger N."/>
            <person name="Kroth P.G."/>
            <person name="La Roche J."/>
            <person name="Lindquist E."/>
            <person name="Lommer M."/>
            <person name="Martin-Jezequel V."/>
            <person name="Lopez P.J."/>
            <person name="Lucas S."/>
            <person name="Mangogna M."/>
            <person name="McGinnis K."/>
            <person name="Medlin L.K."/>
            <person name="Montsant A."/>
            <person name="Oudot-Le Secq M.P."/>
            <person name="Napoli C."/>
            <person name="Obornik M."/>
            <person name="Parker M.S."/>
            <person name="Petit J.L."/>
            <person name="Porcel B.M."/>
            <person name="Poulsen N."/>
            <person name="Robison M."/>
            <person name="Rychlewski L."/>
            <person name="Rynearson T.A."/>
            <person name="Schmutz J."/>
            <person name="Shapiro H."/>
            <person name="Siaut M."/>
            <person name="Stanley M."/>
            <person name="Sussman M.R."/>
            <person name="Taylor A.R."/>
            <person name="Vardi A."/>
            <person name="von Dassow P."/>
            <person name="Vyverman W."/>
            <person name="Willis A."/>
            <person name="Wyrwicz L.S."/>
            <person name="Rokhsar D.S."/>
            <person name="Weissenbach J."/>
            <person name="Armbrust E.V."/>
            <person name="Green B.R."/>
            <person name="Van de Peer Y."/>
            <person name="Grigoriev I.V."/>
        </authorList>
    </citation>
    <scope>NUCLEOTIDE SEQUENCE [LARGE SCALE GENOMIC DNA]</scope>
    <source>
        <strain evidence="2 3">CCMP1335</strain>
    </source>
</reference>
<evidence type="ECO:0000313" key="2">
    <source>
        <dbReference type="EMBL" id="EED88435.1"/>
    </source>
</evidence>
<keyword evidence="3" id="KW-1185">Reference proteome</keyword>
<dbReference type="InterPro" id="IPR036457">
    <property type="entry name" value="PPM-type-like_dom_sf"/>
</dbReference>
<dbReference type="AlphaFoldDB" id="B8CDD1"/>
<dbReference type="GeneID" id="7441998"/>
<dbReference type="PROSITE" id="PS51746">
    <property type="entry name" value="PPM_2"/>
    <property type="match status" value="1"/>
</dbReference>
<dbReference type="Gene3D" id="3.60.40.10">
    <property type="entry name" value="PPM-type phosphatase domain"/>
    <property type="match status" value="1"/>
</dbReference>
<gene>
    <name evidence="2" type="ORF">THAPSDRAFT_264295</name>
</gene>
<organism evidence="2 3">
    <name type="scientific">Thalassiosira pseudonana</name>
    <name type="common">Marine diatom</name>
    <name type="synonym">Cyclotella nana</name>
    <dbReference type="NCBI Taxonomy" id="35128"/>
    <lineage>
        <taxon>Eukaryota</taxon>
        <taxon>Sar</taxon>
        <taxon>Stramenopiles</taxon>
        <taxon>Ochrophyta</taxon>
        <taxon>Bacillariophyta</taxon>
        <taxon>Coscinodiscophyceae</taxon>
        <taxon>Thalassiosirophycidae</taxon>
        <taxon>Thalassiosirales</taxon>
        <taxon>Thalassiosiraceae</taxon>
        <taxon>Thalassiosira</taxon>
    </lineage>
</organism>